<name>A0A8D4VTA7_9GAMM</name>
<keyword evidence="2" id="KW-1185">Reference proteome</keyword>
<protein>
    <submittedName>
        <fullName evidence="1">Uncharacterized protein</fullName>
    </submittedName>
</protein>
<reference evidence="1" key="1">
    <citation type="submission" date="2019-06" db="EMBL/GenBank/DDBJ databases">
        <title>Complete genome sequence of Methylogaea oryzae strain JCM16910.</title>
        <authorList>
            <person name="Asakawa S."/>
        </authorList>
    </citation>
    <scope>NUCLEOTIDE SEQUENCE</scope>
    <source>
        <strain evidence="1">E10</strain>
    </source>
</reference>
<sequence>MADSNSLPNEIVQAIATANAESIGEQPAVLANLALAQEIFNRNMQQQIALSQQQALNLIQLAVVAKCVAIIDKLDVSADPAGTQQLVGGIKEILKCVSGLQEQAKQTS</sequence>
<evidence type="ECO:0000313" key="2">
    <source>
        <dbReference type="Proteomes" id="UP000824988"/>
    </source>
</evidence>
<dbReference type="EMBL" id="AP019782">
    <property type="protein sequence ID" value="BBL71920.1"/>
    <property type="molecule type" value="Genomic_DNA"/>
</dbReference>
<dbReference type="KEGG" id="moz:MoryE10_25260"/>
<evidence type="ECO:0000313" key="1">
    <source>
        <dbReference type="EMBL" id="BBL71920.1"/>
    </source>
</evidence>
<dbReference type="Proteomes" id="UP000824988">
    <property type="component" value="Chromosome"/>
</dbReference>
<dbReference type="AlphaFoldDB" id="A0A8D4VTA7"/>
<organism evidence="1 2">
    <name type="scientific">Methylogaea oryzae</name>
    <dbReference type="NCBI Taxonomy" id="1295382"/>
    <lineage>
        <taxon>Bacteria</taxon>
        <taxon>Pseudomonadati</taxon>
        <taxon>Pseudomonadota</taxon>
        <taxon>Gammaproteobacteria</taxon>
        <taxon>Methylococcales</taxon>
        <taxon>Methylococcaceae</taxon>
        <taxon>Methylogaea</taxon>
    </lineage>
</organism>
<gene>
    <name evidence="1" type="ORF">MoryE10_25260</name>
</gene>
<proteinExistence type="predicted"/>
<dbReference type="RefSeq" id="WP_054773038.1">
    <property type="nucleotide sequence ID" value="NZ_AP019782.1"/>
</dbReference>
<accession>A0A8D4VTA7</accession>